<name>A0A4P8YL93_9ENTR</name>
<dbReference type="Pfam" id="PF10692">
    <property type="entry name" value="DUF2498"/>
    <property type="match status" value="1"/>
</dbReference>
<dbReference type="AlphaFoldDB" id="A0A4P8YL93"/>
<evidence type="ECO:0000313" key="2">
    <source>
        <dbReference type="Proteomes" id="UP000302163"/>
    </source>
</evidence>
<sequence length="83" mass="9510">MQRQTQPVTRETLLEEANKIMSEHEDFIKGMIATDVVEKNGVLVFRGEYFLDDQGLPTAKSTAVFNMFKHLAHVLSEKYHLAD</sequence>
<dbReference type="Gene3D" id="3.30.300.360">
    <property type="entry name" value="Protein of unknown function (DUF2498)"/>
    <property type="match status" value="1"/>
</dbReference>
<dbReference type="EMBL" id="CP040428">
    <property type="protein sequence ID" value="QCT21581.1"/>
    <property type="molecule type" value="Genomic_DNA"/>
</dbReference>
<dbReference type="InterPro" id="IPR019633">
    <property type="entry name" value="DUF2498"/>
</dbReference>
<dbReference type="KEGG" id="izh:FEM41_18940"/>
<reference evidence="1 2" key="1">
    <citation type="submission" date="2019-05" db="EMBL/GenBank/DDBJ databases">
        <title>Complete genome sequence of Izhakiella calystegiae KSNA2, an endophyte isolated from beach morning glory (Calystegia soldanella).</title>
        <authorList>
            <person name="Jiang L."/>
            <person name="Jeong J.C."/>
            <person name="Kim C.Y."/>
            <person name="Kim D.H."/>
            <person name="Kim S.W."/>
            <person name="Lee j."/>
        </authorList>
    </citation>
    <scope>NUCLEOTIDE SEQUENCE [LARGE SCALE GENOMIC DNA]</scope>
    <source>
        <strain evidence="1 2">KSNA2</strain>
    </source>
</reference>
<dbReference type="Proteomes" id="UP000302163">
    <property type="component" value="Chromosome"/>
</dbReference>
<dbReference type="RefSeq" id="WP_138097737.1">
    <property type="nucleotide sequence ID" value="NZ_CP040428.1"/>
</dbReference>
<gene>
    <name evidence="1" type="ORF">FEM41_18940</name>
</gene>
<keyword evidence="2" id="KW-1185">Reference proteome</keyword>
<evidence type="ECO:0000313" key="1">
    <source>
        <dbReference type="EMBL" id="QCT21581.1"/>
    </source>
</evidence>
<accession>A0A4P8YL93</accession>
<protein>
    <submittedName>
        <fullName evidence="1">DUF2498 family protein</fullName>
    </submittedName>
</protein>
<proteinExistence type="predicted"/>
<organism evidence="1 2">
    <name type="scientific">Jejubacter calystegiae</name>
    <dbReference type="NCBI Taxonomy" id="2579935"/>
    <lineage>
        <taxon>Bacteria</taxon>
        <taxon>Pseudomonadati</taxon>
        <taxon>Pseudomonadota</taxon>
        <taxon>Gammaproteobacteria</taxon>
        <taxon>Enterobacterales</taxon>
        <taxon>Enterobacteriaceae</taxon>
        <taxon>Jejubacter</taxon>
    </lineage>
</organism>
<dbReference type="InterPro" id="IPR038191">
    <property type="entry name" value="YciN_sf"/>
</dbReference>
<dbReference type="NCBIfam" id="NF008265">
    <property type="entry name" value="PRK11037.1"/>
    <property type="match status" value="1"/>
</dbReference>
<dbReference type="OrthoDB" id="6215372at2"/>